<name>A0A409WAV5_9AGAR</name>
<reference evidence="2 3" key="1">
    <citation type="journal article" date="2018" name="Evol. Lett.">
        <title>Horizontal gene cluster transfer increased hallucinogenic mushroom diversity.</title>
        <authorList>
            <person name="Reynolds H.T."/>
            <person name="Vijayakumar V."/>
            <person name="Gluck-Thaler E."/>
            <person name="Korotkin H.B."/>
            <person name="Matheny P.B."/>
            <person name="Slot J.C."/>
        </authorList>
    </citation>
    <scope>NUCLEOTIDE SEQUENCE [LARGE SCALE GENOMIC DNA]</scope>
    <source>
        <strain evidence="2 3">2629</strain>
    </source>
</reference>
<feature type="compositionally biased region" description="Acidic residues" evidence="1">
    <location>
        <begin position="712"/>
        <end position="730"/>
    </location>
</feature>
<dbReference type="OrthoDB" id="2940229at2759"/>
<dbReference type="EMBL" id="NHTK01005655">
    <property type="protein sequence ID" value="PPQ75619.1"/>
    <property type="molecule type" value="Genomic_DNA"/>
</dbReference>
<dbReference type="STRING" id="181874.A0A409WAV5"/>
<protein>
    <submittedName>
        <fullName evidence="2">Uncharacterized protein</fullName>
    </submittedName>
</protein>
<proteinExistence type="predicted"/>
<organism evidence="2 3">
    <name type="scientific">Panaeolus cyanescens</name>
    <dbReference type="NCBI Taxonomy" id="181874"/>
    <lineage>
        <taxon>Eukaryota</taxon>
        <taxon>Fungi</taxon>
        <taxon>Dikarya</taxon>
        <taxon>Basidiomycota</taxon>
        <taxon>Agaricomycotina</taxon>
        <taxon>Agaricomycetes</taxon>
        <taxon>Agaricomycetidae</taxon>
        <taxon>Agaricales</taxon>
        <taxon>Agaricineae</taxon>
        <taxon>Galeropsidaceae</taxon>
        <taxon>Panaeolus</taxon>
    </lineage>
</organism>
<dbReference type="AlphaFoldDB" id="A0A409WAV5"/>
<dbReference type="Proteomes" id="UP000284842">
    <property type="component" value="Unassembled WGS sequence"/>
</dbReference>
<evidence type="ECO:0000256" key="1">
    <source>
        <dbReference type="SAM" id="MobiDB-lite"/>
    </source>
</evidence>
<feature type="region of interest" description="Disordered" evidence="1">
    <location>
        <begin position="1"/>
        <end position="82"/>
    </location>
</feature>
<accession>A0A409WAV5</accession>
<comment type="caution">
    <text evidence="2">The sequence shown here is derived from an EMBL/GenBank/DDBJ whole genome shotgun (WGS) entry which is preliminary data.</text>
</comment>
<feature type="region of interest" description="Disordered" evidence="1">
    <location>
        <begin position="500"/>
        <end position="570"/>
    </location>
</feature>
<sequence length="730" mass="81018">MERSASPNPFKVPTHIPSVTPGRRMGPSSSVASSPCPWTSDAVSRSSHTSDMWPAPGSSTCSTPYTPYPSQPSDSPTNPFGRKRTERLLHTLPPSTSFAKHAPLRFQIVRSGKPALSPRMGGVHRIAQVPLNYTFSHLRCLIHWLFEPSLGNLALASNDAWKRHNISPTAVDERGNITPWQDEDYLFEVKHDVSLFSALYKPGEIKKGKTTVKLSNVRDPGSWKARFGWLIEEEESDREDELAEEEAEECDVLEEDEEGEGEWRWEDEQDYTLSHVWSKGLTAEKAIIYVGLFSFYFIVNVEVNDLFQNHDPRTQVHITVNTTTLPSRRGRGNTPYVFAARGRLSLSSRVIPLPRPRFSSSVLGSSPPRPGKAGWFSSPLPTTTRKRRYQGSASPPGSPSPKKKARHEKAKEPAPVVLAPDSDAEELSDDEEFPSATQEADDPTAALDVESWNNPPHAFGIYLVSRLGLPPAMRIRPSGSNISLRESSALSEDMPAMNSIQDNTAHGDAQEVDEEDIVDGSFFSEKETFDPFAADDPEDDLPDDESTEDVSEPAASSSKKRLIFPTTRPLSPKSLSSFHAHVRTHHIGYDPSSLPSETPFPPAAYMMSKSMTGKAEGSTPAPIAPLLSASTLNSKSRENLRAAARAQLLKMNRMEKRMEDLKKLESLESERVEREEEKERKRKEEKGDGAGTRRKRMAIEREIKLRAAAAAAEDEVDQLAEDGNAEEEED</sequence>
<feature type="region of interest" description="Disordered" evidence="1">
    <location>
        <begin position="658"/>
        <end position="730"/>
    </location>
</feature>
<feature type="compositionally biased region" description="Acidic residues" evidence="1">
    <location>
        <begin position="422"/>
        <end position="433"/>
    </location>
</feature>
<feature type="non-terminal residue" evidence="2">
    <location>
        <position position="730"/>
    </location>
</feature>
<gene>
    <name evidence="2" type="ORF">CVT24_010987</name>
</gene>
<feature type="compositionally biased region" description="Low complexity" evidence="1">
    <location>
        <begin position="56"/>
        <end position="65"/>
    </location>
</feature>
<evidence type="ECO:0000313" key="2">
    <source>
        <dbReference type="EMBL" id="PPQ75619.1"/>
    </source>
</evidence>
<feature type="compositionally biased region" description="Acidic residues" evidence="1">
    <location>
        <begin position="533"/>
        <end position="551"/>
    </location>
</feature>
<feature type="compositionally biased region" description="Basic and acidic residues" evidence="1">
    <location>
        <begin position="658"/>
        <end position="688"/>
    </location>
</feature>
<dbReference type="InParanoid" id="A0A409WAV5"/>
<evidence type="ECO:0000313" key="3">
    <source>
        <dbReference type="Proteomes" id="UP000284842"/>
    </source>
</evidence>
<feature type="compositionally biased region" description="Polar residues" evidence="1">
    <location>
        <begin position="27"/>
        <end position="50"/>
    </location>
</feature>
<feature type="region of interest" description="Disordered" evidence="1">
    <location>
        <begin position="357"/>
        <end position="442"/>
    </location>
</feature>
<keyword evidence="3" id="KW-1185">Reference proteome</keyword>